<keyword evidence="5" id="KW-0143">Chaperone</keyword>
<keyword evidence="3" id="KW-0677">Repeat</keyword>
<dbReference type="InterPro" id="IPR001005">
    <property type="entry name" value="SANT/Myb"/>
</dbReference>
<name>A0A2C9LJJ1_BIOGL</name>
<dbReference type="VEuPathDB" id="VectorBase:BGLB031711"/>
<dbReference type="InterPro" id="IPR036869">
    <property type="entry name" value="J_dom_sf"/>
</dbReference>
<keyword evidence="2" id="KW-0963">Cytoplasm</keyword>
<dbReference type="PRINTS" id="PR00625">
    <property type="entry name" value="JDOMAIN"/>
</dbReference>
<dbReference type="Pfam" id="PF16717">
    <property type="entry name" value="RAC_head"/>
    <property type="match status" value="1"/>
</dbReference>
<accession>A0A2C9LJJ1</accession>
<keyword evidence="6" id="KW-0539">Nucleus</keyword>
<feature type="region of interest" description="Disordered" evidence="8">
    <location>
        <begin position="528"/>
        <end position="571"/>
    </location>
</feature>
<dbReference type="PANTHER" id="PTHR43999:SF1">
    <property type="entry name" value="DNAJ HOMOLOG SUBFAMILY C MEMBER 2"/>
    <property type="match status" value="1"/>
</dbReference>
<dbReference type="PROSITE" id="PS51293">
    <property type="entry name" value="SANT"/>
    <property type="match status" value="1"/>
</dbReference>
<dbReference type="SUPFAM" id="SSF46565">
    <property type="entry name" value="Chaperone J-domain"/>
    <property type="match status" value="1"/>
</dbReference>
<dbReference type="InterPro" id="IPR017884">
    <property type="entry name" value="SANT_dom"/>
</dbReference>
<dbReference type="InterPro" id="IPR001623">
    <property type="entry name" value="DnaJ_domain"/>
</dbReference>
<feature type="coiled-coil region" evidence="7">
    <location>
        <begin position="421"/>
        <end position="448"/>
    </location>
</feature>
<evidence type="ECO:0000256" key="2">
    <source>
        <dbReference type="ARBA" id="ARBA00022490"/>
    </source>
</evidence>
<evidence type="ECO:0000256" key="8">
    <source>
        <dbReference type="SAM" id="MobiDB-lite"/>
    </source>
</evidence>
<dbReference type="VEuPathDB" id="VectorBase:BGLAX_036065"/>
<dbReference type="OrthoDB" id="1690618at2759"/>
<dbReference type="InterPro" id="IPR054076">
    <property type="entry name" value="ZUO1-like_ZHD"/>
</dbReference>
<dbReference type="Gene3D" id="1.10.287.110">
    <property type="entry name" value="DnaJ domain"/>
    <property type="match status" value="1"/>
</dbReference>
<feature type="coiled-coil region" evidence="7">
    <location>
        <begin position="294"/>
        <end position="376"/>
    </location>
</feature>
<feature type="region of interest" description="Disordered" evidence="8">
    <location>
        <begin position="60"/>
        <end position="88"/>
    </location>
</feature>
<dbReference type="Pfam" id="PF00226">
    <property type="entry name" value="DnaJ"/>
    <property type="match status" value="1"/>
</dbReference>
<dbReference type="PROSITE" id="PS00636">
    <property type="entry name" value="DNAJ_1"/>
    <property type="match status" value="1"/>
</dbReference>
<dbReference type="GO" id="GO:0043022">
    <property type="term" value="F:ribosome binding"/>
    <property type="evidence" value="ECO:0007669"/>
    <property type="project" value="InterPro"/>
</dbReference>
<dbReference type="InterPro" id="IPR018253">
    <property type="entry name" value="DnaJ_domain_CS"/>
</dbReference>
<feature type="compositionally biased region" description="Basic and acidic residues" evidence="8">
    <location>
        <begin position="533"/>
        <end position="552"/>
    </location>
</feature>
<evidence type="ECO:0000259" key="9">
    <source>
        <dbReference type="PROSITE" id="PS50076"/>
    </source>
</evidence>
<sequence>MCKSGLMNGGLYVGLNLGITMIPDEKDVTKVLGTLSSLLSLDYEPVGRWFEAHHRRAHSLHSHSHHSLDSSSSESEEEAEEDQFDDEDESLLLRLDPKEWKKQDHYAVLGLSKLRYRASEDQIKRAYKLKVLTHHPDKRKARGKVVKDGEDDYFTCITKAYEILGNKQKRRSFDSVDPEFEDSIPSSTKENFFEVFGPAFDRNSRWSIKKRVPKLGDENTPFEDVNNFYSFWYEFESWREFSYLDEEEKELGENREERRWIEKQNKAARQKLKREEMVRLRQLVDNAYTCDPRILKFKEEEKERKNAVKRAKQEAARLRQEEEDKKRNEILEAERKKREKEEEIAKAQAMLAKKEKDAFKKQLKKERKTLRGLMKDLDYFAENDNDRITMMQNLDKLLELLTLPHLQELNESLSKDKANGKNSFMQKLKVVNDQIDEEKRQHLELTQQKSSGDHHSVGKSWSELEIQTLIKGVNLFPAGTQDRWEVIANFITQHVPGNNKNAKDVLSKAKELQKNDVKLREEVKKNAFSQYEQSHKAAKSGDMDKPSERLESVGEQQVRETGTNPAPWTADEQKLLEQALKSFPASEADRWDKIASVVSSRSKKDCMKRYKELCELVKAKKQAQTAVAAKNKKS</sequence>
<dbReference type="SMART" id="SM00271">
    <property type="entry name" value="DnaJ"/>
    <property type="match status" value="1"/>
</dbReference>
<dbReference type="GO" id="GO:0006450">
    <property type="term" value="P:regulation of translational fidelity"/>
    <property type="evidence" value="ECO:0007669"/>
    <property type="project" value="InterPro"/>
</dbReference>
<gene>
    <name evidence="12" type="primary">106056542</name>
</gene>
<evidence type="ECO:0000313" key="12">
    <source>
        <dbReference type="EnsemblMetazoa" id="BGLB031711-PA"/>
    </source>
</evidence>
<feature type="domain" description="J" evidence="9">
    <location>
        <begin position="104"/>
        <end position="177"/>
    </location>
</feature>
<dbReference type="GO" id="GO:0030544">
    <property type="term" value="F:Hsp70 protein binding"/>
    <property type="evidence" value="ECO:0007669"/>
    <property type="project" value="InterPro"/>
</dbReference>
<dbReference type="Pfam" id="PF00249">
    <property type="entry name" value="Myb_DNA-binding"/>
    <property type="match status" value="1"/>
</dbReference>
<dbReference type="PANTHER" id="PTHR43999">
    <property type="entry name" value="DNAJ HOMOLOG SUBFAMILY C MEMBER 2"/>
    <property type="match status" value="1"/>
</dbReference>
<proteinExistence type="predicted"/>
<keyword evidence="4" id="KW-0010">Activator</keyword>
<organism evidence="12 13">
    <name type="scientific">Biomphalaria glabrata</name>
    <name type="common">Bloodfluke planorb</name>
    <name type="synonym">Freshwater snail</name>
    <dbReference type="NCBI Taxonomy" id="6526"/>
    <lineage>
        <taxon>Eukaryota</taxon>
        <taxon>Metazoa</taxon>
        <taxon>Spiralia</taxon>
        <taxon>Lophotrochozoa</taxon>
        <taxon>Mollusca</taxon>
        <taxon>Gastropoda</taxon>
        <taxon>Heterobranchia</taxon>
        <taxon>Euthyneura</taxon>
        <taxon>Panpulmonata</taxon>
        <taxon>Hygrophila</taxon>
        <taxon>Lymnaeoidea</taxon>
        <taxon>Planorbidae</taxon>
        <taxon>Biomphalaria</taxon>
    </lineage>
</organism>
<dbReference type="InterPro" id="IPR042569">
    <property type="entry name" value="RAC_head_sf"/>
</dbReference>
<evidence type="ECO:0000259" key="10">
    <source>
        <dbReference type="PROSITE" id="PS50090"/>
    </source>
</evidence>
<dbReference type="SUPFAM" id="SSF46689">
    <property type="entry name" value="Homeodomain-like"/>
    <property type="match status" value="2"/>
</dbReference>
<dbReference type="RefSeq" id="XP_013068779.2">
    <property type="nucleotide sequence ID" value="XM_013213325.2"/>
</dbReference>
<dbReference type="Pfam" id="PF21884">
    <property type="entry name" value="ZUO1-like_ZHD"/>
    <property type="match status" value="1"/>
</dbReference>
<evidence type="ECO:0000256" key="3">
    <source>
        <dbReference type="ARBA" id="ARBA00022737"/>
    </source>
</evidence>
<dbReference type="Proteomes" id="UP000076420">
    <property type="component" value="Unassembled WGS sequence"/>
</dbReference>
<dbReference type="FunFam" id="1.10.10.60:FF:000180">
    <property type="entry name" value="DnaJ (Hsp40) homolog, subfamily C, member 2"/>
    <property type="match status" value="1"/>
</dbReference>
<dbReference type="Gene3D" id="1.10.8.840">
    <property type="entry name" value="Ribosome-associated complex head domain"/>
    <property type="match status" value="1"/>
</dbReference>
<dbReference type="CDD" id="cd06257">
    <property type="entry name" value="DnaJ"/>
    <property type="match status" value="1"/>
</dbReference>
<keyword evidence="7" id="KW-0175">Coiled coil</keyword>
<evidence type="ECO:0000256" key="6">
    <source>
        <dbReference type="ARBA" id="ARBA00023242"/>
    </source>
</evidence>
<feature type="domain" description="SANT" evidence="11">
    <location>
        <begin position="568"/>
        <end position="618"/>
    </location>
</feature>
<dbReference type="Pfam" id="PF23082">
    <property type="entry name" value="Myb_DNA-binding_2"/>
    <property type="match status" value="1"/>
</dbReference>
<dbReference type="EnsemblMetazoa" id="BGLB031711-RA">
    <property type="protein sequence ID" value="BGLB031711-PA"/>
    <property type="gene ID" value="BGLB031711"/>
</dbReference>
<evidence type="ECO:0000313" key="13">
    <source>
        <dbReference type="Proteomes" id="UP000076420"/>
    </source>
</evidence>
<dbReference type="InterPro" id="IPR044634">
    <property type="entry name" value="Zuotin/DnaJC2"/>
</dbReference>
<dbReference type="Gene3D" id="1.10.10.60">
    <property type="entry name" value="Homeodomain-like"/>
    <property type="match status" value="2"/>
</dbReference>
<evidence type="ECO:0000256" key="7">
    <source>
        <dbReference type="SAM" id="Coils"/>
    </source>
</evidence>
<comment type="subcellular location">
    <subcellularLocation>
        <location evidence="1">Cytoplasm</location>
    </subcellularLocation>
</comment>
<dbReference type="PROSITE" id="PS50090">
    <property type="entry name" value="MYB_LIKE"/>
    <property type="match status" value="1"/>
</dbReference>
<evidence type="ECO:0000256" key="1">
    <source>
        <dbReference type="ARBA" id="ARBA00004496"/>
    </source>
</evidence>
<dbReference type="CDD" id="cd00167">
    <property type="entry name" value="SANT"/>
    <property type="match status" value="1"/>
</dbReference>
<evidence type="ECO:0000256" key="4">
    <source>
        <dbReference type="ARBA" id="ARBA00023159"/>
    </source>
</evidence>
<evidence type="ECO:0000256" key="5">
    <source>
        <dbReference type="ARBA" id="ARBA00023186"/>
    </source>
</evidence>
<dbReference type="AlphaFoldDB" id="A0A2C9LJJ1"/>
<dbReference type="InterPro" id="IPR032003">
    <property type="entry name" value="RAC_head"/>
</dbReference>
<feature type="compositionally biased region" description="Acidic residues" evidence="8">
    <location>
        <begin position="74"/>
        <end position="88"/>
    </location>
</feature>
<feature type="domain" description="Myb-like" evidence="10">
    <location>
        <begin position="560"/>
        <end position="614"/>
    </location>
</feature>
<protein>
    <submittedName>
        <fullName evidence="12">Uncharacterized protein</fullName>
    </submittedName>
</protein>
<dbReference type="GO" id="GO:0005829">
    <property type="term" value="C:cytosol"/>
    <property type="evidence" value="ECO:0007669"/>
    <property type="project" value="TreeGrafter"/>
</dbReference>
<dbReference type="KEGG" id="bgt:106056542"/>
<dbReference type="PROSITE" id="PS50076">
    <property type="entry name" value="DNAJ_2"/>
    <property type="match status" value="1"/>
</dbReference>
<dbReference type="STRING" id="6526.A0A2C9LJJ1"/>
<evidence type="ECO:0000259" key="11">
    <source>
        <dbReference type="PROSITE" id="PS51293"/>
    </source>
</evidence>
<dbReference type="InterPro" id="IPR009057">
    <property type="entry name" value="Homeodomain-like_sf"/>
</dbReference>
<reference evidence="12" key="1">
    <citation type="submission" date="2020-05" db="UniProtKB">
        <authorList>
            <consortium name="EnsemblMetazoa"/>
        </authorList>
    </citation>
    <scope>IDENTIFICATION</scope>
    <source>
        <strain evidence="12">BB02</strain>
    </source>
</reference>
<dbReference type="GO" id="GO:0051083">
    <property type="term" value="P:'de novo' cotranslational protein folding"/>
    <property type="evidence" value="ECO:0007669"/>
    <property type="project" value="InterPro"/>
</dbReference>
<dbReference type="SMART" id="SM00717">
    <property type="entry name" value="SANT"/>
    <property type="match status" value="2"/>
</dbReference>